<dbReference type="InterPro" id="IPR050171">
    <property type="entry name" value="MFS_Transporters"/>
</dbReference>
<dbReference type="InterPro" id="IPR020846">
    <property type="entry name" value="MFS_dom"/>
</dbReference>
<feature type="transmembrane region" description="Helical" evidence="7">
    <location>
        <begin position="302"/>
        <end position="326"/>
    </location>
</feature>
<keyword evidence="4 7" id="KW-0812">Transmembrane</keyword>
<feature type="transmembrane region" description="Helical" evidence="7">
    <location>
        <begin position="147"/>
        <end position="164"/>
    </location>
</feature>
<dbReference type="Gene3D" id="1.20.1250.20">
    <property type="entry name" value="MFS general substrate transporter like domains"/>
    <property type="match status" value="2"/>
</dbReference>
<reference evidence="10" key="1">
    <citation type="journal article" date="2019" name="Int. J. Syst. Evol. Microbiol.">
        <title>The Global Catalogue of Microorganisms (GCM) 10K type strain sequencing project: providing services to taxonomists for standard genome sequencing and annotation.</title>
        <authorList>
            <consortium name="The Broad Institute Genomics Platform"/>
            <consortium name="The Broad Institute Genome Sequencing Center for Infectious Disease"/>
            <person name="Wu L."/>
            <person name="Ma J."/>
        </authorList>
    </citation>
    <scope>NUCLEOTIDE SEQUENCE [LARGE SCALE GENOMIC DNA]</scope>
    <source>
        <strain evidence="10">JCM 17561</strain>
    </source>
</reference>
<gene>
    <name evidence="9" type="ORF">GCM10022279_22070</name>
</gene>
<feature type="transmembrane region" description="Helical" evidence="7">
    <location>
        <begin position="170"/>
        <end position="191"/>
    </location>
</feature>
<dbReference type="InterPro" id="IPR011701">
    <property type="entry name" value="MFS"/>
</dbReference>
<feature type="transmembrane region" description="Helical" evidence="7">
    <location>
        <begin position="248"/>
        <end position="267"/>
    </location>
</feature>
<evidence type="ECO:0000256" key="6">
    <source>
        <dbReference type="ARBA" id="ARBA00023136"/>
    </source>
</evidence>
<evidence type="ECO:0000256" key="3">
    <source>
        <dbReference type="ARBA" id="ARBA00022475"/>
    </source>
</evidence>
<dbReference type="PANTHER" id="PTHR23517">
    <property type="entry name" value="RESISTANCE PROTEIN MDTM, PUTATIVE-RELATED-RELATED"/>
    <property type="match status" value="1"/>
</dbReference>
<dbReference type="PROSITE" id="PS50850">
    <property type="entry name" value="MFS"/>
    <property type="match status" value="1"/>
</dbReference>
<dbReference type="Proteomes" id="UP001501627">
    <property type="component" value="Unassembled WGS sequence"/>
</dbReference>
<dbReference type="CDD" id="cd17325">
    <property type="entry name" value="MFS_MdtG_SLC18_like"/>
    <property type="match status" value="1"/>
</dbReference>
<dbReference type="PANTHER" id="PTHR23517:SF3">
    <property type="entry name" value="INTEGRAL MEMBRANE TRANSPORT PROTEIN"/>
    <property type="match status" value="1"/>
</dbReference>
<feature type="domain" description="Major facilitator superfamily (MFS) profile" evidence="8">
    <location>
        <begin position="13"/>
        <end position="393"/>
    </location>
</feature>
<evidence type="ECO:0000256" key="7">
    <source>
        <dbReference type="SAM" id="Phobius"/>
    </source>
</evidence>
<dbReference type="SUPFAM" id="SSF103473">
    <property type="entry name" value="MFS general substrate transporter"/>
    <property type="match status" value="1"/>
</dbReference>
<organism evidence="9 10">
    <name type="scientific">Comamonas faecalis</name>
    <dbReference type="NCBI Taxonomy" id="1387849"/>
    <lineage>
        <taxon>Bacteria</taxon>
        <taxon>Pseudomonadati</taxon>
        <taxon>Pseudomonadota</taxon>
        <taxon>Betaproteobacteria</taxon>
        <taxon>Burkholderiales</taxon>
        <taxon>Comamonadaceae</taxon>
        <taxon>Comamonas</taxon>
    </lineage>
</organism>
<protein>
    <submittedName>
        <fullName evidence="9">MFS transporter</fullName>
    </submittedName>
</protein>
<evidence type="ECO:0000313" key="9">
    <source>
        <dbReference type="EMBL" id="GAA3997954.1"/>
    </source>
</evidence>
<proteinExistence type="predicted"/>
<feature type="transmembrane region" description="Helical" evidence="7">
    <location>
        <begin position="279"/>
        <end position="296"/>
    </location>
</feature>
<accession>A0ABP7RID9</accession>
<keyword evidence="2" id="KW-0813">Transport</keyword>
<evidence type="ECO:0000313" key="10">
    <source>
        <dbReference type="Proteomes" id="UP001501627"/>
    </source>
</evidence>
<dbReference type="Pfam" id="PF07690">
    <property type="entry name" value="MFS_1"/>
    <property type="match status" value="1"/>
</dbReference>
<comment type="subcellular location">
    <subcellularLocation>
        <location evidence="1">Cell membrane</location>
        <topology evidence="1">Multi-pass membrane protein</topology>
    </subcellularLocation>
</comment>
<dbReference type="EMBL" id="BAABBP010000019">
    <property type="protein sequence ID" value="GAA3997954.1"/>
    <property type="molecule type" value="Genomic_DNA"/>
</dbReference>
<feature type="transmembrane region" description="Helical" evidence="7">
    <location>
        <begin position="49"/>
        <end position="67"/>
    </location>
</feature>
<keyword evidence="5 7" id="KW-1133">Transmembrane helix</keyword>
<feature type="transmembrane region" description="Helical" evidence="7">
    <location>
        <begin position="361"/>
        <end position="386"/>
    </location>
</feature>
<sequence>MAPPDENFSLRRMALPAFGPSLMFGLCEGTILPVLALSARALGASLAEAGLIVALIGLGSLLANLPAAAITTRFGERRAMVGAAVFCALGLILCLAASSVWLLGVGVLMVGLARAVFMLARQTFLVEAAPPHLRARAMAMLGGVHRIGMFAGPFLGAACIHWLGLSGAYWAALAVTLATGALSLLVPDLVVDRPAGSAPEQAPAALQLLRTHARTLFTLGVATSLVAAIRACRQVVIPLWASHIGLDAATTSLIYGLMGAVDMLLFYPAGQVMDKRGRLAVTLPSMLIMGTSLLAMPLSSGFASLLAASMLLGVGNGIGAGIVLTIGADASPAVGRTQFLGIWRLITDVGNGGGPLLLSGLTALITLAGGIAAIGGLGFVAAWMFWRWLPHGSPVQATVLRRR</sequence>
<evidence type="ECO:0000259" key="8">
    <source>
        <dbReference type="PROSITE" id="PS50850"/>
    </source>
</evidence>
<keyword evidence="6 7" id="KW-0472">Membrane</keyword>
<keyword evidence="3" id="KW-1003">Cell membrane</keyword>
<evidence type="ECO:0000256" key="2">
    <source>
        <dbReference type="ARBA" id="ARBA00022448"/>
    </source>
</evidence>
<evidence type="ECO:0000256" key="4">
    <source>
        <dbReference type="ARBA" id="ARBA00022692"/>
    </source>
</evidence>
<comment type="caution">
    <text evidence="9">The sequence shown here is derived from an EMBL/GenBank/DDBJ whole genome shotgun (WGS) entry which is preliminary data.</text>
</comment>
<feature type="transmembrane region" description="Helical" evidence="7">
    <location>
        <begin position="21"/>
        <end position="43"/>
    </location>
</feature>
<dbReference type="RefSeq" id="WP_103044428.1">
    <property type="nucleotide sequence ID" value="NZ_BAABBP010000019.1"/>
</dbReference>
<feature type="transmembrane region" description="Helical" evidence="7">
    <location>
        <begin position="79"/>
        <end position="101"/>
    </location>
</feature>
<evidence type="ECO:0000256" key="1">
    <source>
        <dbReference type="ARBA" id="ARBA00004651"/>
    </source>
</evidence>
<evidence type="ECO:0000256" key="5">
    <source>
        <dbReference type="ARBA" id="ARBA00022989"/>
    </source>
</evidence>
<name>A0ABP7RID9_9BURK</name>
<dbReference type="InterPro" id="IPR036259">
    <property type="entry name" value="MFS_trans_sf"/>
</dbReference>
<keyword evidence="10" id="KW-1185">Reference proteome</keyword>